<keyword evidence="3" id="KW-1185">Reference proteome</keyword>
<protein>
    <submittedName>
        <fullName evidence="2">Uncharacterized protein</fullName>
    </submittedName>
</protein>
<comment type="caution">
    <text evidence="2">The sequence shown here is derived from an EMBL/GenBank/DDBJ whole genome shotgun (WGS) entry which is preliminary data.</text>
</comment>
<dbReference type="EMBL" id="JACVVK020000019">
    <property type="protein sequence ID" value="KAK7503558.1"/>
    <property type="molecule type" value="Genomic_DNA"/>
</dbReference>
<keyword evidence="1" id="KW-0812">Transmembrane</keyword>
<dbReference type="AlphaFoldDB" id="A0ABD0LVX8"/>
<evidence type="ECO:0000313" key="3">
    <source>
        <dbReference type="Proteomes" id="UP001519460"/>
    </source>
</evidence>
<name>A0ABD0LVX8_9CAEN</name>
<evidence type="ECO:0000256" key="1">
    <source>
        <dbReference type="SAM" id="Phobius"/>
    </source>
</evidence>
<dbReference type="Proteomes" id="UP001519460">
    <property type="component" value="Unassembled WGS sequence"/>
</dbReference>
<keyword evidence="1" id="KW-0472">Membrane</keyword>
<feature type="transmembrane region" description="Helical" evidence="1">
    <location>
        <begin position="39"/>
        <end position="60"/>
    </location>
</feature>
<gene>
    <name evidence="2" type="ORF">BaRGS_00005097</name>
</gene>
<sequence>MAVREDKVTVTVDTKMATVAVNLFQQYALSASFLRARSFLHFSLAVLVFCVHFQAISFNLRHFTSCWSKLPSDRLFGEKSECHKTTLSFGY</sequence>
<reference evidence="2 3" key="1">
    <citation type="journal article" date="2023" name="Sci. Data">
        <title>Genome assembly of the Korean intertidal mud-creeper Batillaria attramentaria.</title>
        <authorList>
            <person name="Patra A.K."/>
            <person name="Ho P.T."/>
            <person name="Jun S."/>
            <person name="Lee S.J."/>
            <person name="Kim Y."/>
            <person name="Won Y.J."/>
        </authorList>
    </citation>
    <scope>NUCLEOTIDE SEQUENCE [LARGE SCALE GENOMIC DNA]</scope>
    <source>
        <strain evidence="2">Wonlab-2016</strain>
    </source>
</reference>
<keyword evidence="1" id="KW-1133">Transmembrane helix</keyword>
<organism evidence="2 3">
    <name type="scientific">Batillaria attramentaria</name>
    <dbReference type="NCBI Taxonomy" id="370345"/>
    <lineage>
        <taxon>Eukaryota</taxon>
        <taxon>Metazoa</taxon>
        <taxon>Spiralia</taxon>
        <taxon>Lophotrochozoa</taxon>
        <taxon>Mollusca</taxon>
        <taxon>Gastropoda</taxon>
        <taxon>Caenogastropoda</taxon>
        <taxon>Sorbeoconcha</taxon>
        <taxon>Cerithioidea</taxon>
        <taxon>Batillariidae</taxon>
        <taxon>Batillaria</taxon>
    </lineage>
</organism>
<accession>A0ABD0LVX8</accession>
<evidence type="ECO:0000313" key="2">
    <source>
        <dbReference type="EMBL" id="KAK7503558.1"/>
    </source>
</evidence>
<proteinExistence type="predicted"/>